<protein>
    <submittedName>
        <fullName evidence="1">Uncharacterized protein</fullName>
    </submittedName>
</protein>
<accession>A0ABD1YBM4</accession>
<dbReference type="EMBL" id="JBHFFA010000005">
    <property type="protein sequence ID" value="KAL2624093.1"/>
    <property type="molecule type" value="Genomic_DNA"/>
</dbReference>
<proteinExistence type="predicted"/>
<dbReference type="Proteomes" id="UP001605036">
    <property type="component" value="Unassembled WGS sequence"/>
</dbReference>
<evidence type="ECO:0000313" key="1">
    <source>
        <dbReference type="EMBL" id="KAL2624093.1"/>
    </source>
</evidence>
<comment type="caution">
    <text evidence="1">The sequence shown here is derived from an EMBL/GenBank/DDBJ whole genome shotgun (WGS) entry which is preliminary data.</text>
</comment>
<gene>
    <name evidence="1" type="ORF">R1flu_008338</name>
</gene>
<keyword evidence="2" id="KW-1185">Reference proteome</keyword>
<organism evidence="1 2">
    <name type="scientific">Riccia fluitans</name>
    <dbReference type="NCBI Taxonomy" id="41844"/>
    <lineage>
        <taxon>Eukaryota</taxon>
        <taxon>Viridiplantae</taxon>
        <taxon>Streptophyta</taxon>
        <taxon>Embryophyta</taxon>
        <taxon>Marchantiophyta</taxon>
        <taxon>Marchantiopsida</taxon>
        <taxon>Marchantiidae</taxon>
        <taxon>Marchantiales</taxon>
        <taxon>Ricciaceae</taxon>
        <taxon>Riccia</taxon>
    </lineage>
</organism>
<name>A0ABD1YBM4_9MARC</name>
<reference evidence="1 2" key="1">
    <citation type="submission" date="2024-09" db="EMBL/GenBank/DDBJ databases">
        <title>Chromosome-scale assembly of Riccia fluitans.</title>
        <authorList>
            <person name="Paukszto L."/>
            <person name="Sawicki J."/>
            <person name="Karawczyk K."/>
            <person name="Piernik-Szablinska J."/>
            <person name="Szczecinska M."/>
            <person name="Mazdziarz M."/>
        </authorList>
    </citation>
    <scope>NUCLEOTIDE SEQUENCE [LARGE SCALE GENOMIC DNA]</scope>
    <source>
        <strain evidence="1">Rf_01</strain>
        <tissue evidence="1">Aerial parts of the thallus</tissue>
    </source>
</reference>
<sequence>MLSNDSKNTSSPFIDLNVGKFSWLGCQQAFANAIEAFASVSEAIASAGDWFASTSECSLVRAKVRFGCEPETFEGAPAKQ</sequence>
<evidence type="ECO:0000313" key="2">
    <source>
        <dbReference type="Proteomes" id="UP001605036"/>
    </source>
</evidence>
<dbReference type="AlphaFoldDB" id="A0ABD1YBM4"/>